<accession>A0A066S0N5</accession>
<comment type="caution">
    <text evidence="3">The sequence shown here is derived from an EMBL/GenBank/DDBJ whole genome shotgun (WGS) entry which is preliminary data.</text>
</comment>
<name>A0A066S0N5_9GAMM</name>
<protein>
    <recommendedName>
        <fullName evidence="5">Vitellogenin domain-containing protein</fullName>
    </recommendedName>
</protein>
<evidence type="ECO:0000256" key="1">
    <source>
        <dbReference type="SAM" id="MobiDB-lite"/>
    </source>
</evidence>
<evidence type="ECO:0000313" key="4">
    <source>
        <dbReference type="Proteomes" id="UP000027192"/>
    </source>
</evidence>
<feature type="compositionally biased region" description="Polar residues" evidence="1">
    <location>
        <begin position="30"/>
        <end position="71"/>
    </location>
</feature>
<feature type="chain" id="PRO_5001630809" description="Vitellogenin domain-containing protein" evidence="2">
    <location>
        <begin position="20"/>
        <end position="656"/>
    </location>
</feature>
<evidence type="ECO:0008006" key="5">
    <source>
        <dbReference type="Google" id="ProtNLM"/>
    </source>
</evidence>
<proteinExistence type="predicted"/>
<dbReference type="GO" id="GO:0005319">
    <property type="term" value="F:lipid transporter activity"/>
    <property type="evidence" value="ECO:0007669"/>
    <property type="project" value="InterPro"/>
</dbReference>
<sequence length="656" mass="72694">MKNKLLIMLALVCCVVAGASLYIFSGSSDAEASKPQSATDPIQTQTTQSNPTNETPAFQESRTPASSQAENVSHEYNKQVFDVRYGGDIAFSAPGTSVEQSIRFDLSGELFQYRQSRDDQIYHLLRMPAPTVTAVVNQQTSPEIVDAIRQQVQEGIEFVTTPEGEIQEVYLSQPHPSLKTMETIAFLMQNIVPETVNDQDQWERTEQDYNGEFSAYYNLKLDDSATSANKIYQLFKRRELKKALYDQARGLENKLSAEYTFSHKALWDQNRRMLTQLSVDESVQHHMNGQPLATSRNLLDMKLTFWTDSISPVELALIKHTQAGRQIQLSASDVFLSTGNSVNAASGSQQQQAKEKDARDQAAQGVSTTAEAAYQEIKDLYDAMLSLEGLERMKAENQLSAMLQNFARAYPGNLDLLTNDLTKFGTQEPGFSLYLSALSTVASLPAQDAMLTTLNARMSETQAATSIMASLALSPQGNTQTFERFSNLMNSQTMSDGLSANVDLAKSAMVQRMGVEDTTTANGYVSEQLQQLKTSADPSQTLHHLTVLGNMGQYLTFSDLQSYTEQSNADIRQRATHALRFVPGADATNYLMTTLKNDTNAGTREVAANSLSYRSLDSNTLAQIQQQIDQESNQQIKDRLQGIVDKYNTPNEAITQ</sequence>
<evidence type="ECO:0000256" key="2">
    <source>
        <dbReference type="SAM" id="SignalP"/>
    </source>
</evidence>
<dbReference type="EMBL" id="JMIB01000004">
    <property type="protein sequence ID" value="KDM93173.1"/>
    <property type="molecule type" value="Genomic_DNA"/>
</dbReference>
<dbReference type="Proteomes" id="UP000027192">
    <property type="component" value="Unassembled WGS sequence"/>
</dbReference>
<gene>
    <name evidence="3" type="ORF">EA58_02995</name>
</gene>
<keyword evidence="2" id="KW-0732">Signal</keyword>
<feature type="region of interest" description="Disordered" evidence="1">
    <location>
        <begin position="30"/>
        <end position="73"/>
    </location>
</feature>
<keyword evidence="4" id="KW-1185">Reference proteome</keyword>
<dbReference type="RefSeq" id="WP_036748710.1">
    <property type="nucleotide sequence ID" value="NZ_JAGSGC010000002.1"/>
</dbReference>
<dbReference type="Gene3D" id="1.25.10.20">
    <property type="entry name" value="Vitellinogen, superhelical"/>
    <property type="match status" value="1"/>
</dbReference>
<dbReference type="AlphaFoldDB" id="A0A066S0N5"/>
<reference evidence="3 4" key="1">
    <citation type="submission" date="2014-04" db="EMBL/GenBank/DDBJ databases">
        <title>Draft genome sequence of Photobacterium halotolerans S2753: a solonamide, ngercheumicin and holomycin producer.</title>
        <authorList>
            <person name="Machado H.R."/>
            <person name="Gram L."/>
        </authorList>
    </citation>
    <scope>NUCLEOTIDE SEQUENCE [LARGE SCALE GENOMIC DNA]</scope>
    <source>
        <strain evidence="3 4">S2753</strain>
    </source>
</reference>
<dbReference type="OrthoDB" id="5809145at2"/>
<organism evidence="3 4">
    <name type="scientific">Photobacterium galatheae</name>
    <dbReference type="NCBI Taxonomy" id="1654360"/>
    <lineage>
        <taxon>Bacteria</taxon>
        <taxon>Pseudomonadati</taxon>
        <taxon>Pseudomonadota</taxon>
        <taxon>Gammaproteobacteria</taxon>
        <taxon>Vibrionales</taxon>
        <taxon>Vibrionaceae</taxon>
        <taxon>Photobacterium</taxon>
    </lineage>
</organism>
<dbReference type="InterPro" id="IPR011030">
    <property type="entry name" value="Lipovitellin_superhlx_dom"/>
</dbReference>
<feature type="signal peptide" evidence="2">
    <location>
        <begin position="1"/>
        <end position="19"/>
    </location>
</feature>
<evidence type="ECO:0000313" key="3">
    <source>
        <dbReference type="EMBL" id="KDM93173.1"/>
    </source>
</evidence>
<dbReference type="SUPFAM" id="SSF48431">
    <property type="entry name" value="Lipovitellin-phosvitin complex, superhelical domain"/>
    <property type="match status" value="1"/>
</dbReference>